<protein>
    <submittedName>
        <fullName evidence="3">Uncharacterized protein</fullName>
    </submittedName>
</protein>
<feature type="chain" id="PRO_5045603587" evidence="2">
    <location>
        <begin position="22"/>
        <end position="73"/>
    </location>
</feature>
<evidence type="ECO:0000313" key="3">
    <source>
        <dbReference type="EMBL" id="MCY0389467.1"/>
    </source>
</evidence>
<name>A0ABT3ZSQ9_9BURK</name>
<evidence type="ECO:0000256" key="1">
    <source>
        <dbReference type="SAM" id="MobiDB-lite"/>
    </source>
</evidence>
<feature type="region of interest" description="Disordered" evidence="1">
    <location>
        <begin position="29"/>
        <end position="73"/>
    </location>
</feature>
<dbReference type="RefSeq" id="WP_267849366.1">
    <property type="nucleotide sequence ID" value="NZ_JAPMXC010000010.1"/>
</dbReference>
<dbReference type="EMBL" id="JAPMXC010000010">
    <property type="protein sequence ID" value="MCY0389467.1"/>
    <property type="molecule type" value="Genomic_DNA"/>
</dbReference>
<keyword evidence="4" id="KW-1185">Reference proteome</keyword>
<dbReference type="Proteomes" id="UP001082899">
    <property type="component" value="Unassembled WGS sequence"/>
</dbReference>
<organism evidence="3 4">
    <name type="scientific">Robbsia betulipollinis</name>
    <dbReference type="NCBI Taxonomy" id="2981849"/>
    <lineage>
        <taxon>Bacteria</taxon>
        <taxon>Pseudomonadati</taxon>
        <taxon>Pseudomonadota</taxon>
        <taxon>Betaproteobacteria</taxon>
        <taxon>Burkholderiales</taxon>
        <taxon>Burkholderiaceae</taxon>
        <taxon>Robbsia</taxon>
    </lineage>
</organism>
<accession>A0ABT3ZSQ9</accession>
<reference evidence="3" key="1">
    <citation type="submission" date="2022-11" db="EMBL/GenBank/DDBJ databases">
        <title>Robbsia betulipollinis sp. nov., isolated from pollen of birch (Betula pendula).</title>
        <authorList>
            <person name="Shi H."/>
            <person name="Ambika Manirajan B."/>
            <person name="Ratering S."/>
            <person name="Geissler-Plaum R."/>
            <person name="Schnell S."/>
        </authorList>
    </citation>
    <scope>NUCLEOTIDE SEQUENCE</scope>
    <source>
        <strain evidence="3">Bb-Pol-6</strain>
    </source>
</reference>
<feature type="compositionally biased region" description="Basic residues" evidence="1">
    <location>
        <begin position="39"/>
        <end position="57"/>
    </location>
</feature>
<keyword evidence="2" id="KW-0732">Signal</keyword>
<feature type="signal peptide" evidence="2">
    <location>
        <begin position="1"/>
        <end position="21"/>
    </location>
</feature>
<comment type="caution">
    <text evidence="3">The sequence shown here is derived from an EMBL/GenBank/DDBJ whole genome shotgun (WGS) entry which is preliminary data.</text>
</comment>
<gene>
    <name evidence="3" type="ORF">OVY01_20175</name>
</gene>
<sequence length="73" mass="7814">MKKQFVVATLVALASATASFAAEAQMASPAATTTEVTPPRHHVKRHPIRNRMHKIGRALKAPHAPSAPTEPKP</sequence>
<evidence type="ECO:0000256" key="2">
    <source>
        <dbReference type="SAM" id="SignalP"/>
    </source>
</evidence>
<evidence type="ECO:0000313" key="4">
    <source>
        <dbReference type="Proteomes" id="UP001082899"/>
    </source>
</evidence>
<proteinExistence type="predicted"/>